<reference evidence="2 3" key="1">
    <citation type="submission" date="2015-09" db="EMBL/GenBank/DDBJ databases">
        <authorList>
            <consortium name="Pathogen Informatics"/>
        </authorList>
    </citation>
    <scope>NUCLEOTIDE SEQUENCE [LARGE SCALE GENOMIC DNA]</scope>
    <source>
        <strain evidence="2 3">2789STDY5608854</strain>
    </source>
</reference>
<gene>
    <name evidence="2" type="ORF">ERS852411_04128</name>
</gene>
<dbReference type="Proteomes" id="UP000095746">
    <property type="component" value="Unassembled WGS sequence"/>
</dbReference>
<proteinExistence type="predicted"/>
<sequence length="85" mass="8771">MEYHRPAQHLPGLKSAGIHEGERPAAAGEQDGEISRVVRVLAAFRIVVGTGAVKGHVAPGAAVAERVNVAGIKAIPGQPQGAYQQ</sequence>
<protein>
    <submittedName>
        <fullName evidence="2">Uncharacterized protein</fullName>
    </submittedName>
</protein>
<evidence type="ECO:0000256" key="1">
    <source>
        <dbReference type="SAM" id="MobiDB-lite"/>
    </source>
</evidence>
<name>A0A174UJJ2_FLAPL</name>
<evidence type="ECO:0000313" key="3">
    <source>
        <dbReference type="Proteomes" id="UP000095746"/>
    </source>
</evidence>
<organism evidence="2 3">
    <name type="scientific">Flavonifractor plautii</name>
    <name type="common">Fusobacterium plautii</name>
    <dbReference type="NCBI Taxonomy" id="292800"/>
    <lineage>
        <taxon>Bacteria</taxon>
        <taxon>Bacillati</taxon>
        <taxon>Bacillota</taxon>
        <taxon>Clostridia</taxon>
        <taxon>Eubacteriales</taxon>
        <taxon>Oscillospiraceae</taxon>
        <taxon>Flavonifractor</taxon>
    </lineage>
</organism>
<feature type="region of interest" description="Disordered" evidence="1">
    <location>
        <begin position="1"/>
        <end position="30"/>
    </location>
</feature>
<dbReference type="AlphaFoldDB" id="A0A174UJJ2"/>
<accession>A0A174UJJ2</accession>
<evidence type="ECO:0000313" key="2">
    <source>
        <dbReference type="EMBL" id="CUQ22513.1"/>
    </source>
</evidence>
<dbReference type="EMBL" id="CYZT01000787">
    <property type="protein sequence ID" value="CUQ22513.1"/>
    <property type="molecule type" value="Genomic_DNA"/>
</dbReference>